<dbReference type="NCBIfam" id="TIGR01693">
    <property type="entry name" value="UTase_glnD"/>
    <property type="match status" value="1"/>
</dbReference>
<evidence type="ECO:0000256" key="3">
    <source>
        <dbReference type="ARBA" id="ARBA00022737"/>
    </source>
</evidence>
<dbReference type="GO" id="GO:0006808">
    <property type="term" value="P:regulation of nitrogen utilization"/>
    <property type="evidence" value="ECO:0007669"/>
    <property type="project" value="UniProtKB-UniRule"/>
</dbReference>
<evidence type="ECO:0000256" key="1">
    <source>
        <dbReference type="ARBA" id="ARBA00022679"/>
    </source>
</evidence>
<name>A0A1M4X5P0_9BACT</name>
<sequence length="866" mass="99958">MNLNASAAVFTGLRSLREEFAELCARDVPGVTAARTYARGVLEALKEAVGPRIESSGGWFLAAVGGFGRGELSFVSDLDLLFLYKRRLPQRMEALVRDVIYGLWDSEFEVGHSTLSQAGLKKLMADDFSAQTTNLEAHFIAGDEAFFRSWREDLVRSFGVRKRFRFLERLKEFRSQRARQYGESTYLLEPHIKEGLGGLRDLHSIRWIGTVFLGDSSRDRMVAEGWLSPEEALWLEKAEDFLWRVRLQLHRANRRRQDQLLLTDQENLAHRLGFLDGTEGSAVEAFMRLYYRHTARVRRIAAFLVDRLEHDKDRRSRRRRKVILPGPLLLEGDHLFFVEPERIPEDPSIIMTLFWEAACKGAHFHHRTGQIVRENLNHVNDAVRTDPLTVERFFFILLHPQKAFPILKIMMETGFLQTFLPELAPVRYRVQHDVYHLYTVDEHLLRTVLELHRLEAGEDSLAPQVQLASLFSEIHHKRVLYLAGLIHDIGKGAGKNHSVRGADMSRDLAVRLGLDPEERELLEFLVRNHLLLAETALKRDLSDEKPILRCAMRVVDRERLRLLYLLTVADSRATGPGAWNTWRASLLHELFIKVDRILERGDWRPEDAQSRAEAVQRLVLELCEEAHRPRVEQWLESLSLRYLLSQDPEDILRHFHMEMRVPREPLVLEARPLEEELWQVTVTCPDRPGLFATITGVLWLHGCNILSADIFTRERGIALDVLTVENIPDPLHPQEVWERVSRDLAQCLKDADHLKSLIRRYQPVISRKKAAVPRKKDRVILDESASDFYTVIEVYTWDRPGVLHAVTQTLFELGLTIQLAKISTPGAQVVDVFYVTNLDGEKIQSPEHHTEIETRLLECLQRWQGG</sequence>
<dbReference type="InterPro" id="IPR006674">
    <property type="entry name" value="HD_domain"/>
</dbReference>
<dbReference type="PROSITE" id="PS51671">
    <property type="entry name" value="ACT"/>
    <property type="match status" value="2"/>
</dbReference>
<dbReference type="PROSITE" id="PS51831">
    <property type="entry name" value="HD"/>
    <property type="match status" value="1"/>
</dbReference>
<comment type="catalytic activity">
    <reaction evidence="7">
        <text>[protein-PII]-L-tyrosine + UTP = [protein-PII]-uridylyl-L-tyrosine + diphosphate</text>
        <dbReference type="Rhea" id="RHEA:13673"/>
        <dbReference type="Rhea" id="RHEA-COMP:12147"/>
        <dbReference type="Rhea" id="RHEA-COMP:12148"/>
        <dbReference type="ChEBI" id="CHEBI:33019"/>
        <dbReference type="ChEBI" id="CHEBI:46398"/>
        <dbReference type="ChEBI" id="CHEBI:46858"/>
        <dbReference type="ChEBI" id="CHEBI:90602"/>
        <dbReference type="EC" id="2.7.7.59"/>
    </reaction>
</comment>
<evidence type="ECO:0000256" key="6">
    <source>
        <dbReference type="ARBA" id="ARBA00023268"/>
    </source>
</evidence>
<keyword evidence="5 7" id="KW-0460">Magnesium</keyword>
<dbReference type="SMART" id="SM00471">
    <property type="entry name" value="HDc"/>
    <property type="match status" value="1"/>
</dbReference>
<feature type="domain" description="HD" evidence="9">
    <location>
        <begin position="440"/>
        <end position="563"/>
    </location>
</feature>
<keyword evidence="3" id="KW-0677">Repeat</keyword>
<dbReference type="InterPro" id="IPR045865">
    <property type="entry name" value="ACT-like_dom_sf"/>
</dbReference>
<evidence type="ECO:0000259" key="9">
    <source>
        <dbReference type="PROSITE" id="PS51831"/>
    </source>
</evidence>
<dbReference type="RefSeq" id="WP_073037525.1">
    <property type="nucleotide sequence ID" value="NZ_FQVB01000008.1"/>
</dbReference>
<protein>
    <recommendedName>
        <fullName evidence="7">Bifunctional uridylyltransferase/uridylyl-removing enzyme</fullName>
        <shortName evidence="7">UTase/UR</shortName>
    </recommendedName>
    <alternativeName>
        <fullName evidence="7">Bifunctional [protein-PII] modification enzyme</fullName>
    </alternativeName>
    <alternativeName>
        <fullName evidence="7">Bifunctional nitrogen sensor protein</fullName>
    </alternativeName>
    <domain>
        <recommendedName>
            <fullName evidence="7">[Protein-PII] uridylyltransferase</fullName>
            <shortName evidence="7">PII uridylyltransferase</shortName>
            <shortName evidence="7">UTase</shortName>
            <ecNumber evidence="7">2.7.7.59</ecNumber>
        </recommendedName>
    </domain>
    <domain>
        <recommendedName>
            <fullName evidence="7">[Protein-PII]-UMP uridylyl-removing enzyme</fullName>
            <shortName evidence="7">UR</shortName>
            <ecNumber evidence="7">3.1.4.-</ecNumber>
        </recommendedName>
    </domain>
</protein>
<keyword evidence="11" id="KW-1185">Reference proteome</keyword>
<dbReference type="EC" id="2.7.7.59" evidence="7"/>
<keyword evidence="1 7" id="KW-0808">Transferase</keyword>
<feature type="domain" description="ACT" evidence="8">
    <location>
        <begin position="791"/>
        <end position="866"/>
    </location>
</feature>
<dbReference type="SUPFAM" id="SSF55021">
    <property type="entry name" value="ACT-like"/>
    <property type="match status" value="2"/>
</dbReference>
<dbReference type="Pfam" id="PF08335">
    <property type="entry name" value="GlnD_UR_UTase"/>
    <property type="match status" value="1"/>
</dbReference>
<dbReference type="PIRSF" id="PIRSF006288">
    <property type="entry name" value="PII_uridyltransf"/>
    <property type="match status" value="1"/>
</dbReference>
<comment type="catalytic activity">
    <reaction evidence="7">
        <text>[protein-PII]-uridylyl-L-tyrosine + H2O = [protein-PII]-L-tyrosine + UMP + H(+)</text>
        <dbReference type="Rhea" id="RHEA:48600"/>
        <dbReference type="Rhea" id="RHEA-COMP:12147"/>
        <dbReference type="Rhea" id="RHEA-COMP:12148"/>
        <dbReference type="ChEBI" id="CHEBI:15377"/>
        <dbReference type="ChEBI" id="CHEBI:15378"/>
        <dbReference type="ChEBI" id="CHEBI:46858"/>
        <dbReference type="ChEBI" id="CHEBI:57865"/>
        <dbReference type="ChEBI" id="CHEBI:90602"/>
    </reaction>
</comment>
<organism evidence="10 11">
    <name type="scientific">Desulfacinum infernum DSM 9756</name>
    <dbReference type="NCBI Taxonomy" id="1121391"/>
    <lineage>
        <taxon>Bacteria</taxon>
        <taxon>Pseudomonadati</taxon>
        <taxon>Thermodesulfobacteriota</taxon>
        <taxon>Syntrophobacteria</taxon>
        <taxon>Syntrophobacterales</taxon>
        <taxon>Syntrophobacteraceae</taxon>
        <taxon>Desulfacinum</taxon>
    </lineage>
</organism>
<evidence type="ECO:0000256" key="7">
    <source>
        <dbReference type="HAMAP-Rule" id="MF_00277"/>
    </source>
</evidence>
<dbReference type="InterPro" id="IPR043519">
    <property type="entry name" value="NT_sf"/>
</dbReference>
<dbReference type="GO" id="GO:0008773">
    <property type="term" value="F:[protein-PII] uridylyltransferase activity"/>
    <property type="evidence" value="ECO:0007669"/>
    <property type="project" value="UniProtKB-UniRule"/>
</dbReference>
<dbReference type="Pfam" id="PF01842">
    <property type="entry name" value="ACT"/>
    <property type="match status" value="1"/>
</dbReference>
<comment type="activity regulation">
    <text evidence="7">Uridylyltransferase (UTase) activity is inhibited by glutamine, while glutamine activates uridylyl-removing (UR) activity.</text>
</comment>
<dbReference type="InterPro" id="IPR013546">
    <property type="entry name" value="PII_UdlTrfase/GS_AdlTrfase"/>
</dbReference>
<evidence type="ECO:0000259" key="8">
    <source>
        <dbReference type="PROSITE" id="PS51671"/>
    </source>
</evidence>
<keyword evidence="4 7" id="KW-0378">Hydrolase</keyword>
<keyword evidence="6 7" id="KW-0511">Multifunctional enzyme</keyword>
<dbReference type="Gene3D" id="3.30.70.260">
    <property type="match status" value="2"/>
</dbReference>
<dbReference type="OrthoDB" id="9758038at2"/>
<evidence type="ECO:0000256" key="4">
    <source>
        <dbReference type="ARBA" id="ARBA00022801"/>
    </source>
</evidence>
<dbReference type="EC" id="3.1.4.-" evidence="7"/>
<dbReference type="SUPFAM" id="SSF81301">
    <property type="entry name" value="Nucleotidyltransferase"/>
    <property type="match status" value="1"/>
</dbReference>
<dbReference type="STRING" id="1121391.SAMN02745206_00985"/>
<dbReference type="EMBL" id="FQVB01000008">
    <property type="protein sequence ID" value="SHE88755.1"/>
    <property type="molecule type" value="Genomic_DNA"/>
</dbReference>
<dbReference type="CDD" id="cd04900">
    <property type="entry name" value="ACT_UUR-like_1"/>
    <property type="match status" value="1"/>
</dbReference>
<dbReference type="SUPFAM" id="SSF109604">
    <property type="entry name" value="HD-domain/PDEase-like"/>
    <property type="match status" value="1"/>
</dbReference>
<comment type="similarity">
    <text evidence="7">Belongs to the GlnD family.</text>
</comment>
<evidence type="ECO:0000313" key="10">
    <source>
        <dbReference type="EMBL" id="SHE88755.1"/>
    </source>
</evidence>
<comment type="function">
    <text evidence="7">Modifies, by uridylylation and deuridylylation, the PII regulatory proteins (GlnB and homologs), in response to the nitrogen status of the cell that GlnD senses through the glutamine level. Under low glutamine levels, catalyzes the conversion of the PII proteins and UTP to PII-UMP and PPi, while under higher glutamine levels, GlnD hydrolyzes PII-UMP to PII and UMP (deuridylylation). Thus, controls uridylylation state and activity of the PII proteins, and plays an important role in the regulation of nitrogen metabolism.</text>
</comment>
<dbReference type="SUPFAM" id="SSF81593">
    <property type="entry name" value="Nucleotidyltransferase substrate binding subunit/domain"/>
    <property type="match status" value="1"/>
</dbReference>
<accession>A0A1M4X5P0</accession>
<dbReference type="InterPro" id="IPR010043">
    <property type="entry name" value="UTase/UR"/>
</dbReference>
<dbReference type="PANTHER" id="PTHR47320:SF1">
    <property type="entry name" value="BIFUNCTIONAL URIDYLYLTRANSFERASE_URIDYLYL-REMOVING ENZYME"/>
    <property type="match status" value="1"/>
</dbReference>
<comment type="caution">
    <text evidence="7">Lacks conserved residue(s) required for the propagation of feature annotation.</text>
</comment>
<evidence type="ECO:0000256" key="2">
    <source>
        <dbReference type="ARBA" id="ARBA00022695"/>
    </source>
</evidence>
<dbReference type="Gene3D" id="1.10.3090.10">
    <property type="entry name" value="cca-adding enzyme, domain 2"/>
    <property type="match status" value="1"/>
</dbReference>
<dbReference type="PANTHER" id="PTHR47320">
    <property type="entry name" value="BIFUNCTIONAL URIDYLYLTRANSFERASE/URIDYLYL-REMOVING ENZYME"/>
    <property type="match status" value="1"/>
</dbReference>
<dbReference type="HAMAP" id="MF_00277">
    <property type="entry name" value="PII_uridylyl_transf"/>
    <property type="match status" value="1"/>
</dbReference>
<evidence type="ECO:0000313" key="11">
    <source>
        <dbReference type="Proteomes" id="UP000184076"/>
    </source>
</evidence>
<feature type="region of interest" description="Uridylyltransferase" evidence="7">
    <location>
        <begin position="1"/>
        <end position="322"/>
    </location>
</feature>
<dbReference type="CDD" id="cd04899">
    <property type="entry name" value="ACT_ACR-UUR-like_2"/>
    <property type="match status" value="1"/>
</dbReference>
<feature type="domain" description="ACT" evidence="8">
    <location>
        <begin position="679"/>
        <end position="762"/>
    </location>
</feature>
<dbReference type="Gene3D" id="1.20.120.330">
    <property type="entry name" value="Nucleotidyltransferases domain 2"/>
    <property type="match status" value="1"/>
</dbReference>
<dbReference type="Proteomes" id="UP000184076">
    <property type="component" value="Unassembled WGS sequence"/>
</dbReference>
<dbReference type="Pfam" id="PF01966">
    <property type="entry name" value="HD"/>
    <property type="match status" value="1"/>
</dbReference>
<comment type="domain">
    <text evidence="7">Has four distinct domains: an N-terminal nucleotidyltransferase (NT) domain responsible for UTase activity, a central HD domain that encodes UR activity, and two C-terminal ACT domains that seem to have a role in glutamine sensing.</text>
</comment>
<keyword evidence="2 7" id="KW-0548">Nucleotidyltransferase</keyword>
<evidence type="ECO:0000256" key="5">
    <source>
        <dbReference type="ARBA" id="ARBA00022842"/>
    </source>
</evidence>
<dbReference type="InterPro" id="IPR003607">
    <property type="entry name" value="HD/PDEase_dom"/>
</dbReference>
<dbReference type="GO" id="GO:0008081">
    <property type="term" value="F:phosphoric diester hydrolase activity"/>
    <property type="evidence" value="ECO:0007669"/>
    <property type="project" value="UniProtKB-UniRule"/>
</dbReference>
<gene>
    <name evidence="7" type="primary">glnD</name>
    <name evidence="10" type="ORF">SAMN02745206_00985</name>
</gene>
<proteinExistence type="inferred from homology"/>
<dbReference type="AlphaFoldDB" id="A0A1M4X5P0"/>
<comment type="cofactor">
    <cofactor evidence="7">
        <name>Mg(2+)</name>
        <dbReference type="ChEBI" id="CHEBI:18420"/>
    </cofactor>
</comment>
<reference evidence="11" key="1">
    <citation type="submission" date="2016-11" db="EMBL/GenBank/DDBJ databases">
        <authorList>
            <person name="Varghese N."/>
            <person name="Submissions S."/>
        </authorList>
    </citation>
    <scope>NUCLEOTIDE SEQUENCE [LARGE SCALE GENOMIC DNA]</scope>
    <source>
        <strain evidence="11">DSM 9756</strain>
    </source>
</reference>
<dbReference type="InterPro" id="IPR002912">
    <property type="entry name" value="ACT_dom"/>
</dbReference>